<dbReference type="Proteomes" id="UP000821598">
    <property type="component" value="Unassembled WGS sequence"/>
</dbReference>
<sequence length="101" mass="10139">MLKRTLVGAVVTMAMTVAAHAATPGTCGVFDGKYEGNDDHGFVRVAVARDGTVTGQAQSQVIDATFAIGGVVKGDGTLATSGAVSSGAQFNELVRTSLIPA</sequence>
<gene>
    <name evidence="2" type="ORF">FSB64_41355</name>
</gene>
<feature type="signal peptide" evidence="1">
    <location>
        <begin position="1"/>
        <end position="21"/>
    </location>
</feature>
<organism evidence="2 3">
    <name type="scientific">Paraburkholderia youngii</name>
    <dbReference type="NCBI Taxonomy" id="2782701"/>
    <lineage>
        <taxon>Bacteria</taxon>
        <taxon>Pseudomonadati</taxon>
        <taxon>Pseudomonadota</taxon>
        <taxon>Betaproteobacteria</taxon>
        <taxon>Burkholderiales</taxon>
        <taxon>Burkholderiaceae</taxon>
        <taxon>Paraburkholderia</taxon>
    </lineage>
</organism>
<protein>
    <recommendedName>
        <fullName evidence="4">DUF5666 domain-containing protein</fullName>
    </recommendedName>
</protein>
<comment type="caution">
    <text evidence="2">The sequence shown here is derived from an EMBL/GenBank/DDBJ whole genome shotgun (WGS) entry which is preliminary data.</text>
</comment>
<evidence type="ECO:0000313" key="3">
    <source>
        <dbReference type="Proteomes" id="UP000821598"/>
    </source>
</evidence>
<evidence type="ECO:0008006" key="4">
    <source>
        <dbReference type="Google" id="ProtNLM"/>
    </source>
</evidence>
<proteinExistence type="predicted"/>
<reference evidence="2 3" key="1">
    <citation type="submission" date="2019-08" db="EMBL/GenBank/DDBJ databases">
        <title>Paraburkholderia simonii sp. nov. and P. youngii sp. nov. Brazilian and Mexican Mimosa-associated rhizobia.</title>
        <authorList>
            <person name="Mavima L."/>
            <person name="Beukes C.W."/>
            <person name="Palmer M."/>
            <person name="De Meyer S.E."/>
            <person name="James E.K."/>
            <person name="Maluk M."/>
            <person name="Avontuur J.R."/>
            <person name="Chan W.Y."/>
            <person name="Venter S.N."/>
            <person name="Steenkamp E.T."/>
        </authorList>
    </citation>
    <scope>NUCLEOTIDE SEQUENCE [LARGE SCALE GENOMIC DNA]</scope>
    <source>
        <strain evidence="2 3">JPY454</strain>
    </source>
</reference>
<evidence type="ECO:0000313" key="2">
    <source>
        <dbReference type="EMBL" id="NVI09856.1"/>
    </source>
</evidence>
<evidence type="ECO:0000256" key="1">
    <source>
        <dbReference type="SAM" id="SignalP"/>
    </source>
</evidence>
<dbReference type="EMBL" id="VOMC01000160">
    <property type="protein sequence ID" value="NVI09856.1"/>
    <property type="molecule type" value="Genomic_DNA"/>
</dbReference>
<accession>A0ABX2P018</accession>
<feature type="chain" id="PRO_5047269262" description="DUF5666 domain-containing protein" evidence="1">
    <location>
        <begin position="22"/>
        <end position="101"/>
    </location>
</feature>
<keyword evidence="1" id="KW-0732">Signal</keyword>
<keyword evidence="3" id="KW-1185">Reference proteome</keyword>
<dbReference type="RefSeq" id="WP_176370137.1">
    <property type="nucleotide sequence ID" value="NZ_VOMC01000160.1"/>
</dbReference>
<name>A0ABX2P018_9BURK</name>